<evidence type="ECO:0000313" key="7">
    <source>
        <dbReference type="Proteomes" id="UP001314181"/>
    </source>
</evidence>
<proteinExistence type="inferred from homology"/>
<gene>
    <name evidence="4 6" type="primary">rpsJ</name>
    <name evidence="6" type="ORF">CAXC1_330001</name>
</gene>
<protein>
    <recommendedName>
        <fullName evidence="4">Small ribosomal subunit protein uS10</fullName>
    </recommendedName>
</protein>
<dbReference type="Pfam" id="PF00338">
    <property type="entry name" value="Ribosomal_S10"/>
    <property type="match status" value="1"/>
</dbReference>
<dbReference type="PANTHER" id="PTHR11700">
    <property type="entry name" value="30S RIBOSOMAL PROTEIN S10 FAMILY MEMBER"/>
    <property type="match status" value="1"/>
</dbReference>
<evidence type="ECO:0000256" key="2">
    <source>
        <dbReference type="ARBA" id="ARBA00022980"/>
    </source>
</evidence>
<comment type="similarity">
    <text evidence="1 4">Belongs to the universal ribosomal protein uS10 family.</text>
</comment>
<sequence length="102" mass="11613">MSMGSISIKLRSFDYRMLDFFTRSIVERILKTGATINGPIPLPSKRSIVTVNRSPHVDKKSREHFAIMIYKRLIVLHNTNPRTVEVLARLELPAGVDVHVKS</sequence>
<reference evidence="6 7" key="1">
    <citation type="submission" date="2024-01" db="EMBL/GenBank/DDBJ databases">
        <authorList>
            <person name="Kunselman E."/>
        </authorList>
    </citation>
    <scope>NUCLEOTIDE SEQUENCE [LARGE SCALE GENOMIC DNA]</scope>
    <source>
        <strain evidence="6">2 abalone samples</strain>
    </source>
</reference>
<comment type="function">
    <text evidence="4">Involved in the binding of tRNA to the ribosomes.</text>
</comment>
<dbReference type="NCBIfam" id="NF001861">
    <property type="entry name" value="PRK00596.1"/>
    <property type="match status" value="1"/>
</dbReference>
<dbReference type="NCBIfam" id="TIGR01049">
    <property type="entry name" value="rpsJ_bact"/>
    <property type="match status" value="1"/>
</dbReference>
<dbReference type="HAMAP" id="MF_00508">
    <property type="entry name" value="Ribosomal_uS10"/>
    <property type="match status" value="1"/>
</dbReference>
<keyword evidence="3 4" id="KW-0687">Ribonucleoprotein</keyword>
<dbReference type="Gene3D" id="3.30.70.600">
    <property type="entry name" value="Ribosomal protein S10 domain"/>
    <property type="match status" value="1"/>
</dbReference>
<dbReference type="EMBL" id="CAWVOK010000026">
    <property type="protein sequence ID" value="CAK8163241.1"/>
    <property type="molecule type" value="Genomic_DNA"/>
</dbReference>
<dbReference type="RefSeq" id="WP_338364514.1">
    <property type="nucleotide sequence ID" value="NZ_CAWVOK010000026.1"/>
</dbReference>
<dbReference type="SMART" id="SM01403">
    <property type="entry name" value="Ribosomal_S10"/>
    <property type="match status" value="1"/>
</dbReference>
<comment type="subunit">
    <text evidence="4">Part of the 30S ribosomal subunit.</text>
</comment>
<name>A0ABP0EXV9_9RICK</name>
<evidence type="ECO:0000256" key="3">
    <source>
        <dbReference type="ARBA" id="ARBA00023274"/>
    </source>
</evidence>
<keyword evidence="2 4" id="KW-0689">Ribosomal protein</keyword>
<evidence type="ECO:0000313" key="6">
    <source>
        <dbReference type="EMBL" id="CAK8163241.1"/>
    </source>
</evidence>
<dbReference type="SUPFAM" id="SSF54999">
    <property type="entry name" value="Ribosomal protein S10"/>
    <property type="match status" value="1"/>
</dbReference>
<accession>A0ABP0EXV9</accession>
<dbReference type="Proteomes" id="UP001314181">
    <property type="component" value="Unassembled WGS sequence"/>
</dbReference>
<evidence type="ECO:0000259" key="5">
    <source>
        <dbReference type="SMART" id="SM01403"/>
    </source>
</evidence>
<keyword evidence="7" id="KW-1185">Reference proteome</keyword>
<dbReference type="InterPro" id="IPR036838">
    <property type="entry name" value="Ribosomal_uS10_dom_sf"/>
</dbReference>
<dbReference type="InterPro" id="IPR001848">
    <property type="entry name" value="Ribosomal_uS10"/>
</dbReference>
<comment type="caution">
    <text evidence="6">The sequence shown here is derived from an EMBL/GenBank/DDBJ whole genome shotgun (WGS) entry which is preliminary data.</text>
</comment>
<dbReference type="PRINTS" id="PR00971">
    <property type="entry name" value="RIBOSOMALS10"/>
</dbReference>
<evidence type="ECO:0000256" key="1">
    <source>
        <dbReference type="ARBA" id="ARBA00007102"/>
    </source>
</evidence>
<dbReference type="InterPro" id="IPR027486">
    <property type="entry name" value="Ribosomal_uS10_dom"/>
</dbReference>
<evidence type="ECO:0000256" key="4">
    <source>
        <dbReference type="HAMAP-Rule" id="MF_00508"/>
    </source>
</evidence>
<organism evidence="6 7">
    <name type="scientific">Candidatus Xenohaliotis californiensis</name>
    <dbReference type="NCBI Taxonomy" id="84677"/>
    <lineage>
        <taxon>Bacteria</taxon>
        <taxon>Pseudomonadati</taxon>
        <taxon>Pseudomonadota</taxon>
        <taxon>Alphaproteobacteria</taxon>
        <taxon>Rickettsiales</taxon>
        <taxon>Anaplasmataceae</taxon>
        <taxon>Candidatus Xenohaliotis</taxon>
    </lineage>
</organism>
<feature type="domain" description="Small ribosomal subunit protein uS10" evidence="5">
    <location>
        <begin position="7"/>
        <end position="101"/>
    </location>
</feature>